<evidence type="ECO:0000256" key="2">
    <source>
        <dbReference type="ARBA" id="ARBA00023043"/>
    </source>
</evidence>
<accession>A0AAD7J6D7</accession>
<dbReference type="SUPFAM" id="SSF48403">
    <property type="entry name" value="Ankyrin repeat"/>
    <property type="match status" value="1"/>
</dbReference>
<organism evidence="4 5">
    <name type="scientific">Mycena metata</name>
    <dbReference type="NCBI Taxonomy" id="1033252"/>
    <lineage>
        <taxon>Eukaryota</taxon>
        <taxon>Fungi</taxon>
        <taxon>Dikarya</taxon>
        <taxon>Basidiomycota</taxon>
        <taxon>Agaricomycotina</taxon>
        <taxon>Agaricomycetes</taxon>
        <taxon>Agaricomycetidae</taxon>
        <taxon>Agaricales</taxon>
        <taxon>Marasmiineae</taxon>
        <taxon>Mycenaceae</taxon>
        <taxon>Mycena</taxon>
    </lineage>
</organism>
<keyword evidence="5" id="KW-1185">Reference proteome</keyword>
<keyword evidence="2 3" id="KW-0040">ANK repeat</keyword>
<dbReference type="PRINTS" id="PR01415">
    <property type="entry name" value="ANKYRIN"/>
</dbReference>
<gene>
    <name evidence="4" type="ORF">B0H16DRAFT_1417068</name>
</gene>
<dbReference type="Proteomes" id="UP001215598">
    <property type="component" value="Unassembled WGS sequence"/>
</dbReference>
<dbReference type="EMBL" id="JARKIB010000046">
    <property type="protein sequence ID" value="KAJ7756621.1"/>
    <property type="molecule type" value="Genomic_DNA"/>
</dbReference>
<reference evidence="4" key="1">
    <citation type="submission" date="2023-03" db="EMBL/GenBank/DDBJ databases">
        <title>Massive genome expansion in bonnet fungi (Mycena s.s.) driven by repeated elements and novel gene families across ecological guilds.</title>
        <authorList>
            <consortium name="Lawrence Berkeley National Laboratory"/>
            <person name="Harder C.B."/>
            <person name="Miyauchi S."/>
            <person name="Viragh M."/>
            <person name="Kuo A."/>
            <person name="Thoen E."/>
            <person name="Andreopoulos B."/>
            <person name="Lu D."/>
            <person name="Skrede I."/>
            <person name="Drula E."/>
            <person name="Henrissat B."/>
            <person name="Morin E."/>
            <person name="Kohler A."/>
            <person name="Barry K."/>
            <person name="LaButti K."/>
            <person name="Morin E."/>
            <person name="Salamov A."/>
            <person name="Lipzen A."/>
            <person name="Mereny Z."/>
            <person name="Hegedus B."/>
            <person name="Baldrian P."/>
            <person name="Stursova M."/>
            <person name="Weitz H."/>
            <person name="Taylor A."/>
            <person name="Grigoriev I.V."/>
            <person name="Nagy L.G."/>
            <person name="Martin F."/>
            <person name="Kauserud H."/>
        </authorList>
    </citation>
    <scope>NUCLEOTIDE SEQUENCE</scope>
    <source>
        <strain evidence="4">CBHHK182m</strain>
    </source>
</reference>
<evidence type="ECO:0000256" key="1">
    <source>
        <dbReference type="ARBA" id="ARBA00022737"/>
    </source>
</evidence>
<dbReference type="Gene3D" id="1.25.40.20">
    <property type="entry name" value="Ankyrin repeat-containing domain"/>
    <property type="match status" value="2"/>
</dbReference>
<dbReference type="InterPro" id="IPR002110">
    <property type="entry name" value="Ankyrin_rpt"/>
</dbReference>
<evidence type="ECO:0000256" key="3">
    <source>
        <dbReference type="PROSITE-ProRule" id="PRU00023"/>
    </source>
</evidence>
<feature type="repeat" description="ANK" evidence="3">
    <location>
        <begin position="129"/>
        <end position="158"/>
    </location>
</feature>
<name>A0AAD7J6D7_9AGAR</name>
<dbReference type="GO" id="GO:0005634">
    <property type="term" value="C:nucleus"/>
    <property type="evidence" value="ECO:0007669"/>
    <property type="project" value="TreeGrafter"/>
</dbReference>
<dbReference type="Pfam" id="PF00023">
    <property type="entry name" value="Ank"/>
    <property type="match status" value="1"/>
</dbReference>
<comment type="caution">
    <text evidence="4">The sequence shown here is derived from an EMBL/GenBank/DDBJ whole genome shotgun (WGS) entry which is preliminary data.</text>
</comment>
<proteinExistence type="predicted"/>
<dbReference type="PANTHER" id="PTHR24189">
    <property type="entry name" value="MYOTROPHIN"/>
    <property type="match status" value="1"/>
</dbReference>
<feature type="repeat" description="ANK" evidence="3">
    <location>
        <begin position="159"/>
        <end position="186"/>
    </location>
</feature>
<protein>
    <submittedName>
        <fullName evidence="4">Ankyrin repeat-containing domain protein</fullName>
    </submittedName>
</protein>
<dbReference type="PROSITE" id="PS50088">
    <property type="entry name" value="ANK_REPEAT"/>
    <property type="match status" value="3"/>
</dbReference>
<dbReference type="GO" id="GO:2000812">
    <property type="term" value="P:regulation of barbed-end actin filament capping"/>
    <property type="evidence" value="ECO:0007669"/>
    <property type="project" value="TreeGrafter"/>
</dbReference>
<dbReference type="SMART" id="SM00248">
    <property type="entry name" value="ANK"/>
    <property type="match status" value="4"/>
</dbReference>
<evidence type="ECO:0000313" key="5">
    <source>
        <dbReference type="Proteomes" id="UP001215598"/>
    </source>
</evidence>
<dbReference type="InterPro" id="IPR050745">
    <property type="entry name" value="Multifunctional_regulatory"/>
</dbReference>
<dbReference type="PANTHER" id="PTHR24189:SF50">
    <property type="entry name" value="ANKYRIN REPEAT AND SOCS BOX PROTEIN 2"/>
    <property type="match status" value="1"/>
</dbReference>
<sequence length="186" mass="19993">MLLLVLPLRDLRIFGARRDVTGSLRDALRWDATSDVIRNLVRRGADVNVKADDCAYPTPLLLAVGKWGALELTRMLLTYGANPNVSGAYDADTTPLQAAASYGNEHLVNLLLTHGADPNREGESNICGTALREAVESANLKIVQLLLDHGANPNIQGGAHNTVMQAASERGHAEIVELLQEHGANL</sequence>
<dbReference type="AlphaFoldDB" id="A0AAD7J6D7"/>
<dbReference type="GO" id="GO:0005737">
    <property type="term" value="C:cytoplasm"/>
    <property type="evidence" value="ECO:0007669"/>
    <property type="project" value="TreeGrafter"/>
</dbReference>
<dbReference type="Pfam" id="PF12796">
    <property type="entry name" value="Ank_2"/>
    <property type="match status" value="1"/>
</dbReference>
<dbReference type="InterPro" id="IPR036770">
    <property type="entry name" value="Ankyrin_rpt-contain_sf"/>
</dbReference>
<evidence type="ECO:0000313" key="4">
    <source>
        <dbReference type="EMBL" id="KAJ7756621.1"/>
    </source>
</evidence>
<keyword evidence="1" id="KW-0677">Repeat</keyword>
<feature type="repeat" description="ANK" evidence="3">
    <location>
        <begin position="91"/>
        <end position="123"/>
    </location>
</feature>
<dbReference type="PROSITE" id="PS50297">
    <property type="entry name" value="ANK_REP_REGION"/>
    <property type="match status" value="3"/>
</dbReference>